<evidence type="ECO:0000313" key="3">
    <source>
        <dbReference type="Proteomes" id="UP001295444"/>
    </source>
</evidence>
<organism evidence="2 3">
    <name type="scientific">Pelobates cultripes</name>
    <name type="common">Western spadefoot toad</name>
    <dbReference type="NCBI Taxonomy" id="61616"/>
    <lineage>
        <taxon>Eukaryota</taxon>
        <taxon>Metazoa</taxon>
        <taxon>Chordata</taxon>
        <taxon>Craniata</taxon>
        <taxon>Vertebrata</taxon>
        <taxon>Euteleostomi</taxon>
        <taxon>Amphibia</taxon>
        <taxon>Batrachia</taxon>
        <taxon>Anura</taxon>
        <taxon>Pelobatoidea</taxon>
        <taxon>Pelobatidae</taxon>
        <taxon>Pelobates</taxon>
    </lineage>
</organism>
<reference evidence="2" key="1">
    <citation type="submission" date="2022-03" db="EMBL/GenBank/DDBJ databases">
        <authorList>
            <person name="Alioto T."/>
            <person name="Alioto T."/>
            <person name="Gomez Garrido J."/>
        </authorList>
    </citation>
    <scope>NUCLEOTIDE SEQUENCE</scope>
</reference>
<evidence type="ECO:0000256" key="1">
    <source>
        <dbReference type="SAM" id="MobiDB-lite"/>
    </source>
</evidence>
<evidence type="ECO:0000313" key="2">
    <source>
        <dbReference type="EMBL" id="CAH2286066.1"/>
    </source>
</evidence>
<dbReference type="AlphaFoldDB" id="A0AAD1S2V6"/>
<dbReference type="EMBL" id="OW240915">
    <property type="protein sequence ID" value="CAH2286066.1"/>
    <property type="molecule type" value="Genomic_DNA"/>
</dbReference>
<dbReference type="Proteomes" id="UP001295444">
    <property type="component" value="Chromosome 04"/>
</dbReference>
<gene>
    <name evidence="2" type="ORF">PECUL_23A020024</name>
</gene>
<sequence>MGGGAASGRIIHPPGRTHAVRGRRRPWRSGHVGKKIQSRGAHFELPCDRKKHTQSSSLAVPELRDRRRQMQSASGSPRVAHTDTARHKDKGRTKNITTSIHKVGRRTGGTRPRG</sequence>
<name>A0AAD1S2V6_PELCU</name>
<proteinExistence type="predicted"/>
<keyword evidence="3" id="KW-1185">Reference proteome</keyword>
<feature type="compositionally biased region" description="Basic residues" evidence="1">
    <location>
        <begin position="18"/>
        <end position="37"/>
    </location>
</feature>
<feature type="region of interest" description="Disordered" evidence="1">
    <location>
        <begin position="1"/>
        <end position="114"/>
    </location>
</feature>
<accession>A0AAD1S2V6</accession>
<protein>
    <submittedName>
        <fullName evidence="2">Uncharacterized protein</fullName>
    </submittedName>
</protein>